<gene>
    <name evidence="1" type="ORF">QFC21_000885</name>
</gene>
<accession>A0ACC2W8B0</accession>
<reference evidence="1" key="1">
    <citation type="submission" date="2023-04" db="EMBL/GenBank/DDBJ databases">
        <title>Draft Genome sequencing of Naganishia species isolated from polar environments using Oxford Nanopore Technology.</title>
        <authorList>
            <person name="Leo P."/>
            <person name="Venkateswaran K."/>
        </authorList>
    </citation>
    <scope>NUCLEOTIDE SEQUENCE</scope>
    <source>
        <strain evidence="1">MNA-CCFEE 5423</strain>
    </source>
</reference>
<organism evidence="1 2">
    <name type="scientific">Naganishia friedmannii</name>
    <dbReference type="NCBI Taxonomy" id="89922"/>
    <lineage>
        <taxon>Eukaryota</taxon>
        <taxon>Fungi</taxon>
        <taxon>Dikarya</taxon>
        <taxon>Basidiomycota</taxon>
        <taxon>Agaricomycotina</taxon>
        <taxon>Tremellomycetes</taxon>
        <taxon>Filobasidiales</taxon>
        <taxon>Filobasidiaceae</taxon>
        <taxon>Naganishia</taxon>
    </lineage>
</organism>
<protein>
    <submittedName>
        <fullName evidence="1">Uncharacterized protein</fullName>
    </submittedName>
</protein>
<keyword evidence="2" id="KW-1185">Reference proteome</keyword>
<dbReference type="EMBL" id="JASBWT010000002">
    <property type="protein sequence ID" value="KAJ9107434.1"/>
    <property type="molecule type" value="Genomic_DNA"/>
</dbReference>
<sequence>MHGGSNPVIVGRRTPSNTLPTEGSWRSQDMVFPPIDYFMQQTCPEQRRGVSECLTHKRLIDLMICTGTPYRYIDEVDGVVLRNKLAGGSYEGSGQEKEVEMKLCSHAFPATSVARDVWGKFR</sequence>
<name>A0ACC2W8B0_9TREE</name>
<evidence type="ECO:0000313" key="2">
    <source>
        <dbReference type="Proteomes" id="UP001227268"/>
    </source>
</evidence>
<proteinExistence type="predicted"/>
<evidence type="ECO:0000313" key="1">
    <source>
        <dbReference type="EMBL" id="KAJ9107434.1"/>
    </source>
</evidence>
<dbReference type="Proteomes" id="UP001227268">
    <property type="component" value="Unassembled WGS sequence"/>
</dbReference>
<comment type="caution">
    <text evidence="1">The sequence shown here is derived from an EMBL/GenBank/DDBJ whole genome shotgun (WGS) entry which is preliminary data.</text>
</comment>